<reference evidence="1 2" key="1">
    <citation type="journal article" date="2015" name="Nat. Commun.">
        <title>Outbred genome sequencing and CRISPR/Cas9 gene editing in butterflies.</title>
        <authorList>
            <person name="Li X."/>
            <person name="Fan D."/>
            <person name="Zhang W."/>
            <person name="Liu G."/>
            <person name="Zhang L."/>
            <person name="Zhao L."/>
            <person name="Fang X."/>
            <person name="Chen L."/>
            <person name="Dong Y."/>
            <person name="Chen Y."/>
            <person name="Ding Y."/>
            <person name="Zhao R."/>
            <person name="Feng M."/>
            <person name="Zhu Y."/>
            <person name="Feng Y."/>
            <person name="Jiang X."/>
            <person name="Zhu D."/>
            <person name="Xiang H."/>
            <person name="Feng X."/>
            <person name="Li S."/>
            <person name="Wang J."/>
            <person name="Zhang G."/>
            <person name="Kronforst M.R."/>
            <person name="Wang W."/>
        </authorList>
    </citation>
    <scope>NUCLEOTIDE SEQUENCE [LARGE SCALE GENOMIC DNA]</scope>
    <source>
        <strain evidence="1">Ya'a_city_454_Pm</strain>
        <tissue evidence="1">Whole body</tissue>
    </source>
</reference>
<dbReference type="Proteomes" id="UP000053240">
    <property type="component" value="Unassembled WGS sequence"/>
</dbReference>
<dbReference type="GO" id="GO:0009100">
    <property type="term" value="P:glycoprotein metabolic process"/>
    <property type="evidence" value="ECO:0007669"/>
    <property type="project" value="TreeGrafter"/>
</dbReference>
<dbReference type="Gene3D" id="3.40.630.30">
    <property type="match status" value="1"/>
</dbReference>
<organism evidence="1 2">
    <name type="scientific">Papilio machaon</name>
    <name type="common">Old World swallowtail butterfly</name>
    <dbReference type="NCBI Taxonomy" id="76193"/>
    <lineage>
        <taxon>Eukaryota</taxon>
        <taxon>Metazoa</taxon>
        <taxon>Ecdysozoa</taxon>
        <taxon>Arthropoda</taxon>
        <taxon>Hexapoda</taxon>
        <taxon>Insecta</taxon>
        <taxon>Pterygota</taxon>
        <taxon>Neoptera</taxon>
        <taxon>Endopterygota</taxon>
        <taxon>Lepidoptera</taxon>
        <taxon>Glossata</taxon>
        <taxon>Ditrysia</taxon>
        <taxon>Papilionoidea</taxon>
        <taxon>Papilionidae</taxon>
        <taxon>Papilioninae</taxon>
        <taxon>Papilio</taxon>
    </lineage>
</organism>
<dbReference type="EMBL" id="LADJ01009886">
    <property type="protein sequence ID" value="KPJ20949.1"/>
    <property type="molecule type" value="Genomic_DNA"/>
</dbReference>
<dbReference type="InParanoid" id="A0A0N1PKI6"/>
<protein>
    <submittedName>
        <fullName evidence="1">Bifunctional protein NCOAT</fullName>
    </submittedName>
</protein>
<gene>
    <name evidence="1" type="ORF">RR48_00563</name>
</gene>
<proteinExistence type="predicted"/>
<sequence length="163" mass="18290">MVIEDDSGCIQHEIDTEVDVDDSEDKSESIAEVKLNAPSLHRQHNCKSKELKVISFAGIKPEIVGYACAALNAKEFYRKLEIAWIPEMCQKYPRELLQRDDLSPVAKECIKHFHEFSNMPRAPESVWRAHPALLACCVPGVRDPLAPPRLITCLLAALRANGK</sequence>
<comment type="caution">
    <text evidence="1">The sequence shown here is derived from an EMBL/GenBank/DDBJ whole genome shotgun (WGS) entry which is preliminary data.</text>
</comment>
<dbReference type="PANTHER" id="PTHR13170">
    <property type="entry name" value="O-GLCNACASE"/>
    <property type="match status" value="1"/>
</dbReference>
<name>A0A0N1PKI6_PAPMA</name>
<dbReference type="AlphaFoldDB" id="A0A0N1PKI6"/>
<evidence type="ECO:0000313" key="1">
    <source>
        <dbReference type="EMBL" id="KPJ20949.1"/>
    </source>
</evidence>
<dbReference type="STRING" id="76193.A0A0N1PKI6"/>
<dbReference type="GO" id="GO:0016231">
    <property type="term" value="F:beta-N-acetylglucosaminidase activity"/>
    <property type="evidence" value="ECO:0007669"/>
    <property type="project" value="TreeGrafter"/>
</dbReference>
<dbReference type="InterPro" id="IPR051822">
    <property type="entry name" value="Glycosyl_Hydrolase_84"/>
</dbReference>
<dbReference type="PANTHER" id="PTHR13170:SF16">
    <property type="entry name" value="PROTEIN O-GLCNACASE"/>
    <property type="match status" value="1"/>
</dbReference>
<evidence type="ECO:0000313" key="2">
    <source>
        <dbReference type="Proteomes" id="UP000053240"/>
    </source>
</evidence>
<accession>A0A0N1PKI6</accession>
<keyword evidence="2" id="KW-1185">Reference proteome</keyword>